<dbReference type="CDD" id="cd00156">
    <property type="entry name" value="REC"/>
    <property type="match status" value="1"/>
</dbReference>
<dbReference type="InterPro" id="IPR029787">
    <property type="entry name" value="Nucleotide_cyclase"/>
</dbReference>
<dbReference type="SUPFAM" id="SSF52172">
    <property type="entry name" value="CheY-like"/>
    <property type="match status" value="1"/>
</dbReference>
<dbReference type="GO" id="GO:0009190">
    <property type="term" value="P:cyclic nucleotide biosynthetic process"/>
    <property type="evidence" value="ECO:0007669"/>
    <property type="project" value="InterPro"/>
</dbReference>
<dbReference type="Gene3D" id="3.30.70.1230">
    <property type="entry name" value="Nucleotide cyclase"/>
    <property type="match status" value="1"/>
</dbReference>
<organism evidence="4 5">
    <name type="scientific">Litorivivens lipolytica</name>
    <dbReference type="NCBI Taxonomy" id="1524264"/>
    <lineage>
        <taxon>Bacteria</taxon>
        <taxon>Pseudomonadati</taxon>
        <taxon>Pseudomonadota</taxon>
        <taxon>Gammaproteobacteria</taxon>
        <taxon>Litorivivens</taxon>
    </lineage>
</organism>
<dbReference type="InterPro" id="IPR001789">
    <property type="entry name" value="Sig_transdc_resp-reg_receiver"/>
</dbReference>
<evidence type="ECO:0000256" key="1">
    <source>
        <dbReference type="PROSITE-ProRule" id="PRU00169"/>
    </source>
</evidence>
<feature type="modified residue" description="4-aspartylphosphate" evidence="1">
    <location>
        <position position="209"/>
    </location>
</feature>
<gene>
    <name evidence="4" type="ORF">FHR99_002380</name>
</gene>
<proteinExistence type="predicted"/>
<dbReference type="PANTHER" id="PTHR43081:SF1">
    <property type="entry name" value="ADENYLATE CYCLASE, TERMINAL-DIFFERENTIATION SPECIFIC"/>
    <property type="match status" value="1"/>
</dbReference>
<sequence length="622" mass="68312">MEHPITKNQQDLCAALGSAVELIIRHATELTRLFTDKQQREHKEDAERILEAGRELQVFVVDMLGLLQNGESFAPLRHDIRNTVGLVSGYAEILEDEVSHQPPCLAELRGIQKSTSRFLNSLDELTALTSDEEKAPSVDELISSLSTTARSRSEATLGRKVLLVDDNDDNRELVCLQLNRLGIEVAEARNGHEALAALATKSIDLVLLDLMLPDINGYDLLKRIKQDKNWRHLAIIVISGVKDEQSAQRCLEAGASDYIVKPVNATLLRARVSSLLERKAWEDKESAYLSNLEASYDFIRKVFGRYLSNDVMQRLLYDGDGLSLGGERREVTILLADIRSFSVISQQLSPEDCVRLLNNYFAVMTDIIMSYQGTVDEFIGDGILAIFGAPLSDALHSDHAVACALAMQQAMPHVNEYNVESGLPAIDIGIGINTGPVVVGNVGSELRTKYGVVGHHVNIASRIESCTVGGQVLASADTLASMQATPQWRKTLEVNVKGSTEPLQIYDLTGIGVPFDIILPERNAPMVFLTEPVAISVRLMQGERLSQSAGLGRVVALNGRELLLELDLTLSSLEEVQLMLPEVGEESLAYARVMGADEANRYHVTLTSSVGVLRNLLEQRLA</sequence>
<dbReference type="InterPro" id="IPR050697">
    <property type="entry name" value="Adenylyl/Guanylyl_Cyclase_3/4"/>
</dbReference>
<dbReference type="InterPro" id="IPR001054">
    <property type="entry name" value="A/G_cyclase"/>
</dbReference>
<dbReference type="SUPFAM" id="SSF55073">
    <property type="entry name" value="Nucleotide cyclase"/>
    <property type="match status" value="1"/>
</dbReference>
<dbReference type="Pfam" id="PF00072">
    <property type="entry name" value="Response_reg"/>
    <property type="match status" value="1"/>
</dbReference>
<keyword evidence="5" id="KW-1185">Reference proteome</keyword>
<keyword evidence="1" id="KW-0597">Phosphoprotein</keyword>
<dbReference type="Pfam" id="PF00211">
    <property type="entry name" value="Guanylate_cyc"/>
    <property type="match status" value="1"/>
</dbReference>
<dbReference type="EMBL" id="JACHWY010000002">
    <property type="protein sequence ID" value="MBB3048114.1"/>
    <property type="molecule type" value="Genomic_DNA"/>
</dbReference>
<evidence type="ECO:0000259" key="3">
    <source>
        <dbReference type="PROSITE" id="PS50125"/>
    </source>
</evidence>
<dbReference type="Proteomes" id="UP000537130">
    <property type="component" value="Unassembled WGS sequence"/>
</dbReference>
<evidence type="ECO:0000259" key="2">
    <source>
        <dbReference type="PROSITE" id="PS50110"/>
    </source>
</evidence>
<feature type="domain" description="Guanylate cyclase" evidence="3">
    <location>
        <begin position="332"/>
        <end position="464"/>
    </location>
</feature>
<dbReference type="CDD" id="cd07302">
    <property type="entry name" value="CHD"/>
    <property type="match status" value="1"/>
</dbReference>
<dbReference type="SMART" id="SM00448">
    <property type="entry name" value="REC"/>
    <property type="match status" value="1"/>
</dbReference>
<dbReference type="PROSITE" id="PS50125">
    <property type="entry name" value="GUANYLATE_CYCLASE_2"/>
    <property type="match status" value="1"/>
</dbReference>
<comment type="caution">
    <text evidence="4">The sequence shown here is derived from an EMBL/GenBank/DDBJ whole genome shotgun (WGS) entry which is preliminary data.</text>
</comment>
<dbReference type="PROSITE" id="PS50110">
    <property type="entry name" value="RESPONSE_REGULATORY"/>
    <property type="match status" value="1"/>
</dbReference>
<dbReference type="GO" id="GO:0000160">
    <property type="term" value="P:phosphorelay signal transduction system"/>
    <property type="evidence" value="ECO:0007669"/>
    <property type="project" value="InterPro"/>
</dbReference>
<dbReference type="InterPro" id="IPR011006">
    <property type="entry name" value="CheY-like_superfamily"/>
</dbReference>
<evidence type="ECO:0000313" key="4">
    <source>
        <dbReference type="EMBL" id="MBB3048114.1"/>
    </source>
</evidence>
<dbReference type="RefSeq" id="WP_183410877.1">
    <property type="nucleotide sequence ID" value="NZ_JACHWY010000002.1"/>
</dbReference>
<feature type="domain" description="Response regulatory" evidence="2">
    <location>
        <begin position="160"/>
        <end position="276"/>
    </location>
</feature>
<name>A0A7W4W630_9GAMM</name>
<reference evidence="4 5" key="1">
    <citation type="submission" date="2020-08" db="EMBL/GenBank/DDBJ databases">
        <title>Genomic Encyclopedia of Type Strains, Phase III (KMG-III): the genomes of soil and plant-associated and newly described type strains.</title>
        <authorList>
            <person name="Whitman W."/>
        </authorList>
    </citation>
    <scope>NUCLEOTIDE SEQUENCE [LARGE SCALE GENOMIC DNA]</scope>
    <source>
        <strain evidence="4 5">CECT 8654</strain>
    </source>
</reference>
<evidence type="ECO:0000313" key="5">
    <source>
        <dbReference type="Proteomes" id="UP000537130"/>
    </source>
</evidence>
<accession>A0A7W4W630</accession>
<protein>
    <submittedName>
        <fullName evidence="4">Class 3 adenylate cyclase/CheY-like chemotaxis protein</fullName>
    </submittedName>
</protein>
<dbReference type="PANTHER" id="PTHR43081">
    <property type="entry name" value="ADENYLATE CYCLASE, TERMINAL-DIFFERENTIATION SPECIFIC-RELATED"/>
    <property type="match status" value="1"/>
</dbReference>
<dbReference type="SMART" id="SM00044">
    <property type="entry name" value="CYCc"/>
    <property type="match status" value="1"/>
</dbReference>
<dbReference type="AlphaFoldDB" id="A0A7W4W630"/>
<dbReference type="Gene3D" id="3.40.50.2300">
    <property type="match status" value="1"/>
</dbReference>
<dbReference type="GO" id="GO:0004016">
    <property type="term" value="F:adenylate cyclase activity"/>
    <property type="evidence" value="ECO:0007669"/>
    <property type="project" value="UniProtKB-ARBA"/>
</dbReference>